<dbReference type="AlphaFoldDB" id="A0A401LAD8"/>
<accession>A0A401LAD8</accession>
<evidence type="ECO:0000259" key="7">
    <source>
        <dbReference type="PROSITE" id="PS50173"/>
    </source>
</evidence>
<dbReference type="Pfam" id="PF00817">
    <property type="entry name" value="IMS"/>
    <property type="match status" value="1"/>
</dbReference>
<evidence type="ECO:0000256" key="2">
    <source>
        <dbReference type="ARBA" id="ARBA00022457"/>
    </source>
</evidence>
<gene>
    <name evidence="8" type="ORF">KGMB03357_01500</name>
</gene>
<dbReference type="Pfam" id="PF11799">
    <property type="entry name" value="IMS_C"/>
    <property type="match status" value="1"/>
</dbReference>
<comment type="similarity">
    <text evidence="1">Belongs to the DNA polymerase type-Y family.</text>
</comment>
<dbReference type="PROSITE" id="PS50173">
    <property type="entry name" value="UMUC"/>
    <property type="match status" value="1"/>
</dbReference>
<comment type="caution">
    <text evidence="8">The sequence shown here is derived from an EMBL/GenBank/DDBJ whole genome shotgun (WGS) entry which is preliminary data.</text>
</comment>
<dbReference type="InterPro" id="IPR043502">
    <property type="entry name" value="DNA/RNA_pol_sf"/>
</dbReference>
<keyword evidence="3" id="KW-0548">Nucleotidyltransferase</keyword>
<dbReference type="GO" id="GO:0003887">
    <property type="term" value="F:DNA-directed DNA polymerase activity"/>
    <property type="evidence" value="ECO:0007669"/>
    <property type="project" value="UniProtKB-KW"/>
</dbReference>
<evidence type="ECO:0000313" key="9">
    <source>
        <dbReference type="Proteomes" id="UP000287361"/>
    </source>
</evidence>
<dbReference type="SUPFAM" id="SSF56672">
    <property type="entry name" value="DNA/RNA polymerases"/>
    <property type="match status" value="1"/>
</dbReference>
<evidence type="ECO:0000256" key="6">
    <source>
        <dbReference type="SAM" id="Coils"/>
    </source>
</evidence>
<reference evidence="8 9" key="1">
    <citation type="submission" date="2018-10" db="EMBL/GenBank/DDBJ databases">
        <title>Draft Genome Sequence of Anaerotignum sp. KCTC 15736.</title>
        <authorList>
            <person name="Choi S.H."/>
            <person name="Kim J.S."/>
            <person name="Kang S.W."/>
            <person name="Lee J.S."/>
            <person name="Park S.H."/>
        </authorList>
    </citation>
    <scope>NUCLEOTIDE SEQUENCE [LARGE SCALE GENOMIC DNA]</scope>
    <source>
        <strain evidence="8 9">KCTC 15736</strain>
    </source>
</reference>
<protein>
    <submittedName>
        <fullName evidence="8">DNA methylase</fullName>
    </submittedName>
</protein>
<dbReference type="GO" id="GO:0009432">
    <property type="term" value="P:SOS response"/>
    <property type="evidence" value="ECO:0007669"/>
    <property type="project" value="TreeGrafter"/>
</dbReference>
<keyword evidence="6" id="KW-0175">Coiled coil</keyword>
<keyword evidence="9" id="KW-1185">Reference proteome</keyword>
<dbReference type="GO" id="GO:0032259">
    <property type="term" value="P:methylation"/>
    <property type="evidence" value="ECO:0007669"/>
    <property type="project" value="UniProtKB-KW"/>
</dbReference>
<keyword evidence="4" id="KW-0227">DNA damage</keyword>
<organism evidence="8 9">
    <name type="scientific">Anaerotignum faecicola</name>
    <dbReference type="NCBI Taxonomy" id="2358141"/>
    <lineage>
        <taxon>Bacteria</taxon>
        <taxon>Bacillati</taxon>
        <taxon>Bacillota</taxon>
        <taxon>Clostridia</taxon>
        <taxon>Lachnospirales</taxon>
        <taxon>Anaerotignaceae</taxon>
        <taxon>Anaerotignum</taxon>
    </lineage>
</organism>
<sequence length="497" mass="56513">MERTYLCCDLKSYYASVECIDRGFDPMAINLVVADAARTDKTICLAVSPALKSFGISGRPRLFKVKQRVRDINYERRMRLPSKAFWDKSCDLRELQNDPTLELDYIIAPPRMRRYMEVSAKIHGIFLKYFSAEDIHVYSIDEVFVDLTAYLPFYRLSAHALAERVVNAVFQTTGITATVGIGTNLYLAKIAMDILAKKMPADEKGMRIAELDEMSYRYEMWAHEPIQDFWRVGRGYTKKLHAAGLYTMGDIARYSLSKRGEDKLYQLFGINAELLIDHAWGWEPCAIADVKSYQPMSNSISSGQVLQSPYTAEKAKIIVREMVDRLVLDLVNKGVVTNQLVLTIGYDKESLENPEIRYTGEVVRDAYGREIPKHAHGTANLEGHSSSSEEIAEAVLQLYDCIVNQELLVRRVTIAACHVISQEAVKKEPKQLDLFADTEESEKQRKKEDARQKEKQLQKAILQIQKKYGKNAVLKGTNFLEGATMKERNNQVGGHRA</sequence>
<feature type="coiled-coil region" evidence="6">
    <location>
        <begin position="436"/>
        <end position="467"/>
    </location>
</feature>
<keyword evidence="8" id="KW-0489">Methyltransferase</keyword>
<keyword evidence="5" id="KW-0239">DNA-directed DNA polymerase</keyword>
<evidence type="ECO:0000256" key="1">
    <source>
        <dbReference type="ARBA" id="ARBA00010945"/>
    </source>
</evidence>
<evidence type="ECO:0000256" key="4">
    <source>
        <dbReference type="ARBA" id="ARBA00022763"/>
    </source>
</evidence>
<dbReference type="GO" id="GO:0005829">
    <property type="term" value="C:cytosol"/>
    <property type="evidence" value="ECO:0007669"/>
    <property type="project" value="TreeGrafter"/>
</dbReference>
<dbReference type="PANTHER" id="PTHR11076">
    <property type="entry name" value="DNA REPAIR POLYMERASE UMUC / TRANSFERASE FAMILY MEMBER"/>
    <property type="match status" value="1"/>
</dbReference>
<evidence type="ECO:0000256" key="3">
    <source>
        <dbReference type="ARBA" id="ARBA00022695"/>
    </source>
</evidence>
<dbReference type="OrthoDB" id="9808813at2"/>
<dbReference type="Gene3D" id="3.30.70.270">
    <property type="match status" value="1"/>
</dbReference>
<dbReference type="Proteomes" id="UP000287361">
    <property type="component" value="Unassembled WGS sequence"/>
</dbReference>
<evidence type="ECO:0000256" key="5">
    <source>
        <dbReference type="ARBA" id="ARBA00022932"/>
    </source>
</evidence>
<dbReference type="InterPro" id="IPR017961">
    <property type="entry name" value="DNA_pol_Y-fam_little_finger"/>
</dbReference>
<dbReference type="GO" id="GO:0003684">
    <property type="term" value="F:damaged DNA binding"/>
    <property type="evidence" value="ECO:0007669"/>
    <property type="project" value="InterPro"/>
</dbReference>
<dbReference type="InterPro" id="IPR050116">
    <property type="entry name" value="DNA_polymerase-Y"/>
</dbReference>
<dbReference type="InterPro" id="IPR043128">
    <property type="entry name" value="Rev_trsase/Diguanyl_cyclase"/>
</dbReference>
<dbReference type="PANTHER" id="PTHR11076:SF35">
    <property type="entry name" value="DNA REPAIR PROTEIN HOMOLOG YOBH"/>
    <property type="match status" value="1"/>
</dbReference>
<dbReference type="GO" id="GO:0042276">
    <property type="term" value="P:error-prone translesion synthesis"/>
    <property type="evidence" value="ECO:0007669"/>
    <property type="project" value="TreeGrafter"/>
</dbReference>
<name>A0A401LAD8_9FIRM</name>
<keyword evidence="2" id="KW-0515">Mutator protein</keyword>
<dbReference type="GO" id="GO:0006281">
    <property type="term" value="P:DNA repair"/>
    <property type="evidence" value="ECO:0007669"/>
    <property type="project" value="InterPro"/>
</dbReference>
<keyword evidence="5" id="KW-0808">Transferase</keyword>
<dbReference type="GO" id="GO:0008168">
    <property type="term" value="F:methyltransferase activity"/>
    <property type="evidence" value="ECO:0007669"/>
    <property type="project" value="UniProtKB-KW"/>
</dbReference>
<dbReference type="EMBL" id="BHVZ01000001">
    <property type="protein sequence ID" value="GCB28489.1"/>
    <property type="molecule type" value="Genomic_DNA"/>
</dbReference>
<dbReference type="InterPro" id="IPR001126">
    <property type="entry name" value="UmuC"/>
</dbReference>
<evidence type="ECO:0000313" key="8">
    <source>
        <dbReference type="EMBL" id="GCB28489.1"/>
    </source>
</evidence>
<feature type="domain" description="UmuC" evidence="7">
    <location>
        <begin position="5"/>
        <end position="233"/>
    </location>
</feature>
<proteinExistence type="inferred from homology"/>
<dbReference type="Gene3D" id="1.10.150.20">
    <property type="entry name" value="5' to 3' exonuclease, C-terminal subdomain"/>
    <property type="match status" value="1"/>
</dbReference>